<dbReference type="Pfam" id="PF08348">
    <property type="entry name" value="PAS_6"/>
    <property type="match status" value="1"/>
</dbReference>
<evidence type="ECO:0000259" key="1">
    <source>
        <dbReference type="Pfam" id="PF08348"/>
    </source>
</evidence>
<dbReference type="Proteomes" id="UP000671908">
    <property type="component" value="Chromosome"/>
</dbReference>
<protein>
    <submittedName>
        <fullName evidence="3">Transcriptional regulator</fullName>
    </submittedName>
</protein>
<dbReference type="InterPro" id="IPR013559">
    <property type="entry name" value="YheO"/>
</dbReference>
<dbReference type="KEGG" id="tpav:HRQ91_08795"/>
<evidence type="ECO:0000313" key="3">
    <source>
        <dbReference type="EMBL" id="QTQ14544.1"/>
    </source>
</evidence>
<dbReference type="PANTHER" id="PTHR35568">
    <property type="entry name" value="TRANSCRIPTIONAL REGULATOR DAUR"/>
    <property type="match status" value="1"/>
</dbReference>
<dbReference type="EMBL" id="CP054142">
    <property type="protein sequence ID" value="QTQ14544.1"/>
    <property type="molecule type" value="Genomic_DNA"/>
</dbReference>
<dbReference type="InterPro" id="IPR039446">
    <property type="entry name" value="DauR-like"/>
</dbReference>
<organism evidence="3 4">
    <name type="scientific">Treponema parvum</name>
    <dbReference type="NCBI Taxonomy" id="138851"/>
    <lineage>
        <taxon>Bacteria</taxon>
        <taxon>Pseudomonadati</taxon>
        <taxon>Spirochaetota</taxon>
        <taxon>Spirochaetia</taxon>
        <taxon>Spirochaetales</taxon>
        <taxon>Treponemataceae</taxon>
        <taxon>Treponema</taxon>
    </lineage>
</organism>
<dbReference type="Pfam" id="PF13309">
    <property type="entry name" value="HTH_22"/>
    <property type="match status" value="1"/>
</dbReference>
<evidence type="ECO:0000259" key="2">
    <source>
        <dbReference type="Pfam" id="PF13309"/>
    </source>
</evidence>
<proteinExistence type="predicted"/>
<dbReference type="InterPro" id="IPR039445">
    <property type="entry name" value="DauR-like_HTH"/>
</dbReference>
<dbReference type="AlphaFoldDB" id="A0A975F5V4"/>
<keyword evidence="4" id="KW-1185">Reference proteome</keyword>
<accession>A0A975F5V4</accession>
<sequence length="212" mass="24234">MSYIQKNQKVFEKIMKAIAAEFGSYCEVVLHDLTLPYDHTIVAIENGHVTNRKIGDSGTNIGLEVLRGSIVENDRYNYVNKTQDGKLLRSTSVYFKDKKNKTIGSLCINFDITGLIQAENTIKEYANSSSPDEVEEFFTGNIDDLLDKMLQETIRRIGKSVHDMTKEDKLQAIKYLDNKGIFLVKKSMDTVSDFFGISKFTLYNYLDEVRKQ</sequence>
<evidence type="ECO:0000313" key="4">
    <source>
        <dbReference type="Proteomes" id="UP000671908"/>
    </source>
</evidence>
<feature type="domain" description="YheO-like" evidence="1">
    <location>
        <begin position="11"/>
        <end position="120"/>
    </location>
</feature>
<name>A0A975F5V4_9SPIR</name>
<dbReference type="PANTHER" id="PTHR35568:SF1">
    <property type="entry name" value="TRANSCRIPTIONAL REGULATOR DAUR"/>
    <property type="match status" value="1"/>
</dbReference>
<feature type="domain" description="Transcriptional regulator DauR-like HTH" evidence="2">
    <location>
        <begin position="145"/>
        <end position="207"/>
    </location>
</feature>
<dbReference type="RefSeq" id="WP_210119198.1">
    <property type="nucleotide sequence ID" value="NZ_CP054142.1"/>
</dbReference>
<gene>
    <name evidence="3" type="ORF">HRQ91_08795</name>
</gene>
<reference evidence="3 4" key="1">
    <citation type="journal article" date="2021" name="Microbiol. Resour. Announc.">
        <title>Complete Genome Sequences of Three Human Oral Treponema parvum Isolates.</title>
        <authorList>
            <person name="Zeng H."/>
            <person name="Watt R.M."/>
        </authorList>
    </citation>
    <scope>NUCLEOTIDE SEQUENCE [LARGE SCALE GENOMIC DNA]</scope>
    <source>
        <strain evidence="3 4">ATCC 700770</strain>
    </source>
</reference>